<accession>A8N450</accession>
<keyword evidence="1" id="KW-1133">Transmembrane helix</keyword>
<dbReference type="VEuPathDB" id="FungiDB:CC1G_08800"/>
<organism evidence="2 3">
    <name type="scientific">Coprinopsis cinerea (strain Okayama-7 / 130 / ATCC MYA-4618 / FGSC 9003)</name>
    <name type="common">Inky cap fungus</name>
    <name type="synonym">Hormographiella aspergillata</name>
    <dbReference type="NCBI Taxonomy" id="240176"/>
    <lineage>
        <taxon>Eukaryota</taxon>
        <taxon>Fungi</taxon>
        <taxon>Dikarya</taxon>
        <taxon>Basidiomycota</taxon>
        <taxon>Agaricomycotina</taxon>
        <taxon>Agaricomycetes</taxon>
        <taxon>Agaricomycetidae</taxon>
        <taxon>Agaricales</taxon>
        <taxon>Agaricineae</taxon>
        <taxon>Psathyrellaceae</taxon>
        <taxon>Coprinopsis</taxon>
    </lineage>
</organism>
<keyword evidence="3" id="KW-1185">Reference proteome</keyword>
<name>A8N450_COPC7</name>
<evidence type="ECO:0000256" key="1">
    <source>
        <dbReference type="SAM" id="Phobius"/>
    </source>
</evidence>
<gene>
    <name evidence="2" type="ORF">CC1G_08800</name>
</gene>
<feature type="transmembrane region" description="Helical" evidence="1">
    <location>
        <begin position="100"/>
        <end position="123"/>
    </location>
</feature>
<keyword evidence="1" id="KW-0472">Membrane</keyword>
<proteinExistence type="predicted"/>
<sequence>MNSPASLEMEHFDCSNSHLERVKREHPTKDGARRLRKASDSAAIADLEATVRGDSYSKDVLASVPPKALDEILGCHWTKRDHIRLEMIRSHVVLKDCTRMIVSMIFLCLAEFFTALDLFLVILPKIARARSNAVDESQYPVEVVWGETVTNWKPTTVPANLTLFRGLQVGLLCGFEIKGSDDPEKPNFERQIPQAVAETIACMEKADVSTGKWILTDGVRWVFATVHKEPEKKPTYQYLCRSYRPWDTTGKDTTALFEFMAYWLLWKSE</sequence>
<evidence type="ECO:0000313" key="3">
    <source>
        <dbReference type="Proteomes" id="UP000001861"/>
    </source>
</evidence>
<dbReference type="AlphaFoldDB" id="A8N450"/>
<comment type="caution">
    <text evidence="2">The sequence shown here is derived from an EMBL/GenBank/DDBJ whole genome shotgun (WGS) entry which is preliminary data.</text>
</comment>
<dbReference type="GeneID" id="6006078"/>
<dbReference type="EMBL" id="AACS02000001">
    <property type="protein sequence ID" value="EAU92177.1"/>
    <property type="molecule type" value="Genomic_DNA"/>
</dbReference>
<keyword evidence="1" id="KW-0812">Transmembrane</keyword>
<dbReference type="Proteomes" id="UP000001861">
    <property type="component" value="Unassembled WGS sequence"/>
</dbReference>
<dbReference type="RefSeq" id="XP_001829645.1">
    <property type="nucleotide sequence ID" value="XM_001829593.1"/>
</dbReference>
<protein>
    <submittedName>
        <fullName evidence="2">Uncharacterized protein</fullName>
    </submittedName>
</protein>
<dbReference type="KEGG" id="cci:CC1G_08800"/>
<reference evidence="2 3" key="1">
    <citation type="journal article" date="2010" name="Proc. Natl. Acad. Sci. U.S.A.">
        <title>Insights into evolution of multicellular fungi from the assembled chromosomes of the mushroom Coprinopsis cinerea (Coprinus cinereus).</title>
        <authorList>
            <person name="Stajich J.E."/>
            <person name="Wilke S.K."/>
            <person name="Ahren D."/>
            <person name="Au C.H."/>
            <person name="Birren B.W."/>
            <person name="Borodovsky M."/>
            <person name="Burns C."/>
            <person name="Canback B."/>
            <person name="Casselton L.A."/>
            <person name="Cheng C.K."/>
            <person name="Deng J."/>
            <person name="Dietrich F.S."/>
            <person name="Fargo D.C."/>
            <person name="Farman M.L."/>
            <person name="Gathman A.C."/>
            <person name="Goldberg J."/>
            <person name="Guigo R."/>
            <person name="Hoegger P.J."/>
            <person name="Hooker J.B."/>
            <person name="Huggins A."/>
            <person name="James T.Y."/>
            <person name="Kamada T."/>
            <person name="Kilaru S."/>
            <person name="Kodira C."/>
            <person name="Kues U."/>
            <person name="Kupfer D."/>
            <person name="Kwan H.S."/>
            <person name="Lomsadze A."/>
            <person name="Li W."/>
            <person name="Lilly W.W."/>
            <person name="Ma L.J."/>
            <person name="Mackey A.J."/>
            <person name="Manning G."/>
            <person name="Martin F."/>
            <person name="Muraguchi H."/>
            <person name="Natvig D.O."/>
            <person name="Palmerini H."/>
            <person name="Ramesh M.A."/>
            <person name="Rehmeyer C.J."/>
            <person name="Roe B.A."/>
            <person name="Shenoy N."/>
            <person name="Stanke M."/>
            <person name="Ter-Hovhannisyan V."/>
            <person name="Tunlid A."/>
            <person name="Velagapudi R."/>
            <person name="Vision T.J."/>
            <person name="Zeng Q."/>
            <person name="Zolan M.E."/>
            <person name="Pukkila P.J."/>
        </authorList>
    </citation>
    <scope>NUCLEOTIDE SEQUENCE [LARGE SCALE GENOMIC DNA]</scope>
    <source>
        <strain evidence="3">Okayama-7 / 130 / ATCC MYA-4618 / FGSC 9003</strain>
    </source>
</reference>
<evidence type="ECO:0000313" key="2">
    <source>
        <dbReference type="EMBL" id="EAU92177.1"/>
    </source>
</evidence>
<dbReference type="InParanoid" id="A8N450"/>